<comment type="caution">
    <text evidence="2">The sequence shown here is derived from an EMBL/GenBank/DDBJ whole genome shotgun (WGS) entry which is preliminary data.</text>
</comment>
<evidence type="ECO:0000313" key="3">
    <source>
        <dbReference type="Proteomes" id="UP001139193"/>
    </source>
</evidence>
<sequence length="181" mass="19307">MNPEPTAALHLAELLAGIRDGRWAEQVLAVRALSASSTAYSEAKRSLPCFTPSGTFERRTPAGLLQHSGIVGLDLDARQNPGVDLSAVKVLLAADPSTYACFASAGGEGLCALVRIPADNHASSFRSLKAYYHQAYGLVVDDLNDVSRLRFVSYDPALYLNEEAELLTPTPVQATTLSTSN</sequence>
<name>A0A9X1VK49_9BACT</name>
<evidence type="ECO:0000259" key="1">
    <source>
        <dbReference type="Pfam" id="PF08800"/>
    </source>
</evidence>
<reference evidence="2" key="1">
    <citation type="submission" date="2022-03" db="EMBL/GenBank/DDBJ databases">
        <title>Bacterial whole genome sequence for Hymenobacter sp. DH14.</title>
        <authorList>
            <person name="Le V."/>
        </authorList>
    </citation>
    <scope>NUCLEOTIDE SEQUENCE</scope>
    <source>
        <strain evidence="2">DH14</strain>
    </source>
</reference>
<accession>A0A9X1VK49</accession>
<proteinExistence type="predicted"/>
<organism evidence="2 3">
    <name type="scientific">Hymenobacter cyanobacteriorum</name>
    <dbReference type="NCBI Taxonomy" id="2926463"/>
    <lineage>
        <taxon>Bacteria</taxon>
        <taxon>Pseudomonadati</taxon>
        <taxon>Bacteroidota</taxon>
        <taxon>Cytophagia</taxon>
        <taxon>Cytophagales</taxon>
        <taxon>Hymenobacteraceae</taxon>
        <taxon>Hymenobacter</taxon>
    </lineage>
</organism>
<dbReference type="RefSeq" id="WP_241936144.1">
    <property type="nucleotide sequence ID" value="NZ_JALBGC010000003.1"/>
</dbReference>
<keyword evidence="3" id="KW-1185">Reference proteome</keyword>
<dbReference type="AlphaFoldDB" id="A0A9X1VK49"/>
<gene>
    <name evidence="2" type="ORF">MON38_10605</name>
</gene>
<dbReference type="Pfam" id="PF08800">
    <property type="entry name" value="BT4734-like_N"/>
    <property type="match status" value="1"/>
</dbReference>
<dbReference type="InterPro" id="IPR014907">
    <property type="entry name" value="BT4734-like_N"/>
</dbReference>
<protein>
    <recommendedName>
        <fullName evidence="1">BT4734-like N-terminal domain-containing protein</fullName>
    </recommendedName>
</protein>
<feature type="domain" description="BT4734-like N-terminal" evidence="1">
    <location>
        <begin position="43"/>
        <end position="159"/>
    </location>
</feature>
<dbReference type="Proteomes" id="UP001139193">
    <property type="component" value="Unassembled WGS sequence"/>
</dbReference>
<evidence type="ECO:0000313" key="2">
    <source>
        <dbReference type="EMBL" id="MCI1187871.1"/>
    </source>
</evidence>
<dbReference type="EMBL" id="JALBGC010000003">
    <property type="protein sequence ID" value="MCI1187871.1"/>
    <property type="molecule type" value="Genomic_DNA"/>
</dbReference>